<evidence type="ECO:0000256" key="2">
    <source>
        <dbReference type="SAM" id="MobiDB-lite"/>
    </source>
</evidence>
<dbReference type="GO" id="GO:0005634">
    <property type="term" value="C:nucleus"/>
    <property type="evidence" value="ECO:0007669"/>
    <property type="project" value="TreeGrafter"/>
</dbReference>
<reference evidence="4" key="2">
    <citation type="journal article" date="2023" name="IMA Fungus">
        <title>Comparative genomic study of the Penicillium genus elucidates a diverse pangenome and 15 lateral gene transfer events.</title>
        <authorList>
            <person name="Petersen C."/>
            <person name="Sorensen T."/>
            <person name="Nielsen M.R."/>
            <person name="Sondergaard T.E."/>
            <person name="Sorensen J.L."/>
            <person name="Fitzpatrick D.A."/>
            <person name="Frisvad J.C."/>
            <person name="Nielsen K.L."/>
        </authorList>
    </citation>
    <scope>NUCLEOTIDE SEQUENCE</scope>
    <source>
        <strain evidence="4">IBT 22155</strain>
    </source>
</reference>
<feature type="domain" description="HTH CENPB-type" evidence="3">
    <location>
        <begin position="53"/>
        <end position="123"/>
    </location>
</feature>
<dbReference type="Proteomes" id="UP001149079">
    <property type="component" value="Unassembled WGS sequence"/>
</dbReference>
<accession>A0A9W9H0F6</accession>
<keyword evidence="1" id="KW-0238">DNA-binding</keyword>
<comment type="caution">
    <text evidence="4">The sequence shown here is derived from an EMBL/GenBank/DDBJ whole genome shotgun (WGS) entry which is preliminary data.</text>
</comment>
<dbReference type="OrthoDB" id="4324149at2759"/>
<dbReference type="Pfam" id="PF03221">
    <property type="entry name" value="HTH_Tnp_Tc5"/>
    <property type="match status" value="1"/>
</dbReference>
<dbReference type="EMBL" id="JAPQKL010000004">
    <property type="protein sequence ID" value="KAJ5135118.1"/>
    <property type="molecule type" value="Genomic_DNA"/>
</dbReference>
<dbReference type="InterPro" id="IPR036397">
    <property type="entry name" value="RNaseH_sf"/>
</dbReference>
<dbReference type="PANTHER" id="PTHR19303">
    <property type="entry name" value="TRANSPOSON"/>
    <property type="match status" value="1"/>
</dbReference>
<dbReference type="PANTHER" id="PTHR19303:SF74">
    <property type="entry name" value="POGO TRANSPOSABLE ELEMENT WITH KRAB DOMAIN"/>
    <property type="match status" value="1"/>
</dbReference>
<evidence type="ECO:0000313" key="4">
    <source>
        <dbReference type="EMBL" id="KAJ5135118.1"/>
    </source>
</evidence>
<dbReference type="InterPro" id="IPR004875">
    <property type="entry name" value="DDE_SF_endonuclease_dom"/>
</dbReference>
<keyword evidence="5" id="KW-1185">Reference proteome</keyword>
<feature type="region of interest" description="Disordered" evidence="2">
    <location>
        <begin position="400"/>
        <end position="422"/>
    </location>
</feature>
<evidence type="ECO:0000259" key="3">
    <source>
        <dbReference type="PROSITE" id="PS51253"/>
    </source>
</evidence>
<dbReference type="AlphaFoldDB" id="A0A9W9H0F6"/>
<dbReference type="Gene3D" id="3.30.420.10">
    <property type="entry name" value="Ribonuclease H-like superfamily/Ribonuclease H"/>
    <property type="match status" value="1"/>
</dbReference>
<dbReference type="RefSeq" id="XP_056522090.1">
    <property type="nucleotide sequence ID" value="XM_056665140.1"/>
</dbReference>
<dbReference type="InterPro" id="IPR006600">
    <property type="entry name" value="HTH_CenpB_DNA-bd_dom"/>
</dbReference>
<dbReference type="GO" id="GO:0003677">
    <property type="term" value="F:DNA binding"/>
    <property type="evidence" value="ECO:0007669"/>
    <property type="project" value="UniProtKB-KW"/>
</dbReference>
<sequence length="422" mass="49015">MPDDSSDINDRIANAVQAYHERDNPKIAPLAREFDVPYQRLRSRIHGRRSMTELGRERKALNPIQEKALIAWIRTLNSAYTCPTPTLVERAANLILLRSGSEKSVGHNWVYRFIASLPPDISYLKPKPAEKVRIESQVYDPMLLWFNRFSQLMEEYNFLPHEIYNWDEIGYQIGEGKARHALAPRSGYENPTGGHHESLTGIECIAADGWVMLPWFLPKSSQHLEEWYDNITIPDFRIKPTPNGWIDDETAYDWLCCFHEATKSRVQRGRPRVLLMDNHPSHTTYEFVDFCERHFILPIWFIPHTTHFCQPLDGQVFANLEHHFRSANNEVVMGGGSVDKKKDFFRMIRDVRNLSFTQRTIRSSFRSRGIWPYDPEVILGPLRQKEIEMEGESEVIRMIDTPSPPPNSQVQPPIHPQTRSIG</sequence>
<dbReference type="Pfam" id="PF03184">
    <property type="entry name" value="DDE_1"/>
    <property type="match status" value="1"/>
</dbReference>
<evidence type="ECO:0000256" key="1">
    <source>
        <dbReference type="ARBA" id="ARBA00023125"/>
    </source>
</evidence>
<evidence type="ECO:0000313" key="5">
    <source>
        <dbReference type="Proteomes" id="UP001149079"/>
    </source>
</evidence>
<dbReference type="InterPro" id="IPR050863">
    <property type="entry name" value="CenT-Element_Derived"/>
</dbReference>
<organism evidence="4 5">
    <name type="scientific">Penicillium bovifimosum</name>
    <dbReference type="NCBI Taxonomy" id="126998"/>
    <lineage>
        <taxon>Eukaryota</taxon>
        <taxon>Fungi</taxon>
        <taxon>Dikarya</taxon>
        <taxon>Ascomycota</taxon>
        <taxon>Pezizomycotina</taxon>
        <taxon>Eurotiomycetes</taxon>
        <taxon>Eurotiomycetidae</taxon>
        <taxon>Eurotiales</taxon>
        <taxon>Aspergillaceae</taxon>
        <taxon>Penicillium</taxon>
    </lineage>
</organism>
<dbReference type="PROSITE" id="PS51253">
    <property type="entry name" value="HTH_CENPB"/>
    <property type="match status" value="1"/>
</dbReference>
<proteinExistence type="predicted"/>
<gene>
    <name evidence="4" type="ORF">N7515_004396</name>
</gene>
<reference evidence="4" key="1">
    <citation type="submission" date="2022-11" db="EMBL/GenBank/DDBJ databases">
        <authorList>
            <person name="Petersen C."/>
        </authorList>
    </citation>
    <scope>NUCLEOTIDE SEQUENCE</scope>
    <source>
        <strain evidence="4">IBT 22155</strain>
    </source>
</reference>
<dbReference type="GeneID" id="81404310"/>
<name>A0A9W9H0F6_9EURO</name>
<protein>
    <recommendedName>
        <fullName evidence="3">HTH CENPB-type domain-containing protein</fullName>
    </recommendedName>
</protein>